<dbReference type="Gene3D" id="2.40.33.10">
    <property type="entry name" value="PK beta-barrel domain-like"/>
    <property type="match status" value="1"/>
</dbReference>
<keyword evidence="10" id="KW-0479">Metal-binding</keyword>
<evidence type="ECO:0000256" key="8">
    <source>
        <dbReference type="ARBA" id="ARBA00018587"/>
    </source>
</evidence>
<dbReference type="Pfam" id="PF02887">
    <property type="entry name" value="PK_C"/>
    <property type="match status" value="1"/>
</dbReference>
<dbReference type="Gene3D" id="3.50.30.10">
    <property type="entry name" value="Phosphohistidine domain"/>
    <property type="match status" value="1"/>
</dbReference>
<dbReference type="FunFam" id="3.50.30.10:FF:000004">
    <property type="entry name" value="Pyruvate kinase"/>
    <property type="match status" value="1"/>
</dbReference>
<evidence type="ECO:0000259" key="21">
    <source>
        <dbReference type="Pfam" id="PF00391"/>
    </source>
</evidence>
<sequence length="583" mass="63064">MRRTKIICTIGPASERLEIIKELIRKGMDIARLNFSHGTHEEHRKRIEMIRKAADELGIPVAILLDTKGPEIRIGTFKEKKVYLEEGQKFVLTCDEIVGDKTRVSVTYKDLARDVRAGNLILLDDGLIELEVEDIRGKEIICRVLNGGEISDRKGVNVPGLSINLPAVTEKDIKDILFGIEMDIDFIAASFIRKASDVLEIRRVLEENNATHINIISKIENREGVGNIDEILKVSDGIMVARGDLGVEIPAEEVPLIQKMMIEKCNRVGKPVITATQMLDSMIRNPRPTRAEASDVANAILDGTDAIMLSGETAMGKYPVESVEMMAKIAERAESAIRVKEIKGKEGLAPAKTVTDAISYATVAIAHELGATAIITSTKSGYTARMVSKYRPLARIIAVTPCERVMRKLSLAWGVKPLLVPNSETTDEMFERAIEGALKSGYIKNGDLVIITAGVPVGVTGTTNLLKVHIVGDVLAKGTGIGHKAVTGRVFIAKTAKEANAIEEGDILVTTGTDREFIPAMERSGGIIAEEGGLTSHAAVVGLELGIPVIVGVEGATDKLPNGILITIDPVRGLIYKGKANIL</sequence>
<dbReference type="UniPathway" id="UPA00109">
    <property type="reaction ID" value="UER00188"/>
</dbReference>
<dbReference type="PRINTS" id="PR01050">
    <property type="entry name" value="PYRUVTKNASE"/>
</dbReference>
<keyword evidence="9 19" id="KW-0808">Transferase</keyword>
<evidence type="ECO:0000256" key="9">
    <source>
        <dbReference type="ARBA" id="ARBA00022679"/>
    </source>
</evidence>
<feature type="domain" description="Pyruvate kinase C-terminal" evidence="22">
    <location>
        <begin position="356"/>
        <end position="469"/>
    </location>
</feature>
<keyword evidence="14 19" id="KW-0460">Magnesium</keyword>
<keyword evidence="13" id="KW-0067">ATP-binding</keyword>
<dbReference type="InterPro" id="IPR015813">
    <property type="entry name" value="Pyrv/PenolPyrv_kinase-like_dom"/>
</dbReference>
<protein>
    <recommendedName>
        <fullName evidence="8 18">Pyruvate kinase</fullName>
        <ecNumber evidence="7 18">2.7.1.40</ecNumber>
    </recommendedName>
</protein>
<evidence type="ECO:0000256" key="12">
    <source>
        <dbReference type="ARBA" id="ARBA00022777"/>
    </source>
</evidence>
<comment type="cofactor">
    <cofactor evidence="2">
        <name>K(+)</name>
        <dbReference type="ChEBI" id="CHEBI:29103"/>
    </cofactor>
</comment>
<dbReference type="InterPro" id="IPR001697">
    <property type="entry name" value="Pyr_Knase"/>
</dbReference>
<evidence type="ECO:0000256" key="19">
    <source>
        <dbReference type="RuleBase" id="RU000504"/>
    </source>
</evidence>
<evidence type="ECO:0000256" key="3">
    <source>
        <dbReference type="ARBA" id="ARBA00004997"/>
    </source>
</evidence>
<dbReference type="InterPro" id="IPR011037">
    <property type="entry name" value="Pyrv_Knase-like_insert_dom_sf"/>
</dbReference>
<comment type="cofactor">
    <cofactor evidence="1">
        <name>Mg(2+)</name>
        <dbReference type="ChEBI" id="CHEBI:18420"/>
    </cofactor>
</comment>
<evidence type="ECO:0000256" key="17">
    <source>
        <dbReference type="ARBA" id="ARBA00023317"/>
    </source>
</evidence>
<dbReference type="FunFam" id="3.20.20.60:FF:000001">
    <property type="entry name" value="Pyruvate kinase"/>
    <property type="match status" value="1"/>
</dbReference>
<feature type="domain" description="PEP-utilising enzyme mobile" evidence="21">
    <location>
        <begin position="502"/>
        <end position="573"/>
    </location>
</feature>
<proteinExistence type="inferred from homology"/>
<dbReference type="Gene3D" id="3.20.20.60">
    <property type="entry name" value="Phosphoenolpyruvate-binding domains"/>
    <property type="match status" value="1"/>
</dbReference>
<dbReference type="GO" id="GO:0030955">
    <property type="term" value="F:potassium ion binding"/>
    <property type="evidence" value="ECO:0007669"/>
    <property type="project" value="UniProtKB-UniRule"/>
</dbReference>
<keyword evidence="16 19" id="KW-0324">Glycolysis</keyword>
<keyword evidence="12 19" id="KW-0418">Kinase</keyword>
<dbReference type="RefSeq" id="WP_206707621.1">
    <property type="nucleotide sequence ID" value="NZ_CP059066.1"/>
</dbReference>
<dbReference type="Gene3D" id="3.40.1380.20">
    <property type="entry name" value="Pyruvate kinase, C-terminal domain"/>
    <property type="match status" value="1"/>
</dbReference>
<evidence type="ECO:0000313" key="24">
    <source>
        <dbReference type="Proteomes" id="UP000662904"/>
    </source>
</evidence>
<dbReference type="Pfam" id="PF00224">
    <property type="entry name" value="PK"/>
    <property type="match status" value="1"/>
</dbReference>
<dbReference type="InterPro" id="IPR040442">
    <property type="entry name" value="Pyrv_kinase-like_dom_sf"/>
</dbReference>
<dbReference type="EMBL" id="CP059066">
    <property type="protein sequence ID" value="QSQ10311.1"/>
    <property type="molecule type" value="Genomic_DNA"/>
</dbReference>
<dbReference type="SUPFAM" id="SSF52009">
    <property type="entry name" value="Phosphohistidine domain"/>
    <property type="match status" value="1"/>
</dbReference>
<keyword evidence="11" id="KW-0547">Nucleotide-binding</keyword>
<comment type="similarity">
    <text evidence="5 19">Belongs to the pyruvate kinase family.</text>
</comment>
<dbReference type="InterPro" id="IPR015806">
    <property type="entry name" value="Pyrv_Knase_insert_dom_sf"/>
</dbReference>
<dbReference type="SUPFAM" id="SSF50800">
    <property type="entry name" value="PK beta-barrel domain-like"/>
    <property type="match status" value="1"/>
</dbReference>
<feature type="domain" description="Pyruvate kinase barrel" evidence="20">
    <location>
        <begin position="1"/>
        <end position="323"/>
    </location>
</feature>
<dbReference type="InterPro" id="IPR036637">
    <property type="entry name" value="Phosphohistidine_dom_sf"/>
</dbReference>
<dbReference type="InterPro" id="IPR015793">
    <property type="entry name" value="Pyrv_Knase_brl"/>
</dbReference>
<evidence type="ECO:0000256" key="4">
    <source>
        <dbReference type="ARBA" id="ARBA00006237"/>
    </source>
</evidence>
<dbReference type="SUPFAM" id="SSF51621">
    <property type="entry name" value="Phosphoenolpyruvate/pyruvate domain"/>
    <property type="match status" value="1"/>
</dbReference>
<evidence type="ECO:0000256" key="18">
    <source>
        <dbReference type="NCBIfam" id="TIGR01064"/>
    </source>
</evidence>
<evidence type="ECO:0000256" key="5">
    <source>
        <dbReference type="ARBA" id="ARBA00008663"/>
    </source>
</evidence>
<dbReference type="InterPro" id="IPR015795">
    <property type="entry name" value="Pyrv_Knase_C"/>
</dbReference>
<dbReference type="NCBIfam" id="TIGR01064">
    <property type="entry name" value="pyruv_kin"/>
    <property type="match status" value="1"/>
</dbReference>
<evidence type="ECO:0000256" key="1">
    <source>
        <dbReference type="ARBA" id="ARBA00001946"/>
    </source>
</evidence>
<dbReference type="PROSITE" id="PS00110">
    <property type="entry name" value="PYRUVATE_KINASE"/>
    <property type="match status" value="1"/>
</dbReference>
<evidence type="ECO:0000256" key="13">
    <source>
        <dbReference type="ARBA" id="ARBA00022840"/>
    </source>
</evidence>
<dbReference type="GO" id="GO:0016301">
    <property type="term" value="F:kinase activity"/>
    <property type="evidence" value="ECO:0007669"/>
    <property type="project" value="UniProtKB-KW"/>
</dbReference>
<evidence type="ECO:0000256" key="6">
    <source>
        <dbReference type="ARBA" id="ARBA00011881"/>
    </source>
</evidence>
<evidence type="ECO:0000256" key="15">
    <source>
        <dbReference type="ARBA" id="ARBA00022958"/>
    </source>
</evidence>
<evidence type="ECO:0000313" key="23">
    <source>
        <dbReference type="EMBL" id="QSQ10311.1"/>
    </source>
</evidence>
<evidence type="ECO:0000259" key="22">
    <source>
        <dbReference type="Pfam" id="PF02887"/>
    </source>
</evidence>
<gene>
    <name evidence="23" type="primary">pyk</name>
    <name evidence="23" type="ORF">H0A61_02715</name>
</gene>
<comment type="similarity">
    <text evidence="4">In the C-terminal section; belongs to the PEP-utilizing enzyme family.</text>
</comment>
<comment type="subunit">
    <text evidence="6">Homotetramer.</text>
</comment>
<evidence type="ECO:0000256" key="10">
    <source>
        <dbReference type="ARBA" id="ARBA00022723"/>
    </source>
</evidence>
<dbReference type="GO" id="GO:0004743">
    <property type="term" value="F:pyruvate kinase activity"/>
    <property type="evidence" value="ECO:0007669"/>
    <property type="project" value="UniProtKB-UniRule"/>
</dbReference>
<dbReference type="InterPro" id="IPR008279">
    <property type="entry name" value="PEP-util_enz_mobile_dom"/>
</dbReference>
<evidence type="ECO:0000256" key="16">
    <source>
        <dbReference type="ARBA" id="ARBA00023152"/>
    </source>
</evidence>
<accession>A0A8A0RPJ7</accession>
<reference evidence="23" key="1">
    <citation type="submission" date="2020-07" db="EMBL/GenBank/DDBJ databases">
        <title>Koleobacter methoxysyntrophicus gen. nov., sp. nov., a novel anaerobic bacterium isolated from deep subsurface oil field and proposal of Koleobacterales ord. nov. in the phylum Firmicutes.</title>
        <authorList>
            <person name="Sakamoto S."/>
            <person name="Tamaki H."/>
        </authorList>
    </citation>
    <scope>NUCLEOTIDE SEQUENCE</scope>
    <source>
        <strain evidence="23">NRmbB1</strain>
    </source>
</reference>
<dbReference type="GO" id="GO:0005524">
    <property type="term" value="F:ATP binding"/>
    <property type="evidence" value="ECO:0007669"/>
    <property type="project" value="UniProtKB-KW"/>
</dbReference>
<keyword evidence="17 23" id="KW-0670">Pyruvate</keyword>
<dbReference type="GO" id="GO:0006950">
    <property type="term" value="P:response to stress"/>
    <property type="evidence" value="ECO:0007669"/>
    <property type="project" value="UniProtKB-ARBA"/>
</dbReference>
<organism evidence="23 24">
    <name type="scientific">Koleobacter methoxysyntrophicus</name>
    <dbReference type="NCBI Taxonomy" id="2751313"/>
    <lineage>
        <taxon>Bacteria</taxon>
        <taxon>Bacillati</taxon>
        <taxon>Bacillota</taxon>
        <taxon>Clostridia</taxon>
        <taxon>Koleobacterales</taxon>
        <taxon>Koleobacteraceae</taxon>
        <taxon>Koleobacter</taxon>
    </lineage>
</organism>
<evidence type="ECO:0000256" key="7">
    <source>
        <dbReference type="ARBA" id="ARBA00012142"/>
    </source>
</evidence>
<evidence type="ECO:0000256" key="11">
    <source>
        <dbReference type="ARBA" id="ARBA00022741"/>
    </source>
</evidence>
<dbReference type="InterPro" id="IPR018209">
    <property type="entry name" value="Pyrv_Knase_AS"/>
</dbReference>
<evidence type="ECO:0000256" key="2">
    <source>
        <dbReference type="ARBA" id="ARBA00001958"/>
    </source>
</evidence>
<dbReference type="KEGG" id="kme:H0A61_02715"/>
<dbReference type="FunFam" id="2.40.33.10:FF:000001">
    <property type="entry name" value="Pyruvate kinase"/>
    <property type="match status" value="1"/>
</dbReference>
<comment type="pathway">
    <text evidence="3 19">Carbohydrate degradation; glycolysis; pyruvate from D-glyceraldehyde 3-phosphate: step 5/5.</text>
</comment>
<dbReference type="Pfam" id="PF00391">
    <property type="entry name" value="PEP-utilizers"/>
    <property type="match status" value="1"/>
</dbReference>
<dbReference type="InterPro" id="IPR036918">
    <property type="entry name" value="Pyrv_Knase_C_sf"/>
</dbReference>
<dbReference type="GO" id="GO:0000287">
    <property type="term" value="F:magnesium ion binding"/>
    <property type="evidence" value="ECO:0007669"/>
    <property type="project" value="UniProtKB-UniRule"/>
</dbReference>
<evidence type="ECO:0000256" key="14">
    <source>
        <dbReference type="ARBA" id="ARBA00022842"/>
    </source>
</evidence>
<dbReference type="Proteomes" id="UP000662904">
    <property type="component" value="Chromosome"/>
</dbReference>
<keyword evidence="24" id="KW-1185">Reference proteome</keyword>
<dbReference type="SUPFAM" id="SSF52935">
    <property type="entry name" value="PK C-terminal domain-like"/>
    <property type="match status" value="1"/>
</dbReference>
<dbReference type="NCBIfam" id="NF004978">
    <property type="entry name" value="PRK06354.1"/>
    <property type="match status" value="1"/>
</dbReference>
<dbReference type="PANTHER" id="PTHR11817">
    <property type="entry name" value="PYRUVATE KINASE"/>
    <property type="match status" value="1"/>
</dbReference>
<keyword evidence="15" id="KW-0630">Potassium</keyword>
<evidence type="ECO:0000259" key="20">
    <source>
        <dbReference type="Pfam" id="PF00224"/>
    </source>
</evidence>
<dbReference type="NCBIfam" id="NF004491">
    <property type="entry name" value="PRK05826.1"/>
    <property type="match status" value="1"/>
</dbReference>
<name>A0A8A0RPJ7_9FIRM</name>
<dbReference type="AlphaFoldDB" id="A0A8A0RPJ7"/>
<comment type="catalytic activity">
    <reaction evidence="19">
        <text>pyruvate + ATP = phosphoenolpyruvate + ADP + H(+)</text>
        <dbReference type="Rhea" id="RHEA:18157"/>
        <dbReference type="ChEBI" id="CHEBI:15361"/>
        <dbReference type="ChEBI" id="CHEBI:15378"/>
        <dbReference type="ChEBI" id="CHEBI:30616"/>
        <dbReference type="ChEBI" id="CHEBI:58702"/>
        <dbReference type="ChEBI" id="CHEBI:456216"/>
        <dbReference type="EC" id="2.7.1.40"/>
    </reaction>
</comment>
<dbReference type="EC" id="2.7.1.40" evidence="7 18"/>